<proteinExistence type="predicted"/>
<dbReference type="InterPro" id="IPR053144">
    <property type="entry name" value="Acetyltransferase_Butenolide"/>
</dbReference>
<reference evidence="2" key="1">
    <citation type="journal article" date="2023" name="Mol. Phylogenet. Evol.">
        <title>Genome-scale phylogeny and comparative genomics of the fungal order Sordariales.</title>
        <authorList>
            <person name="Hensen N."/>
            <person name="Bonometti L."/>
            <person name="Westerberg I."/>
            <person name="Brannstrom I.O."/>
            <person name="Guillou S."/>
            <person name="Cros-Aarteil S."/>
            <person name="Calhoun S."/>
            <person name="Haridas S."/>
            <person name="Kuo A."/>
            <person name="Mondo S."/>
            <person name="Pangilinan J."/>
            <person name="Riley R."/>
            <person name="LaButti K."/>
            <person name="Andreopoulos B."/>
            <person name="Lipzen A."/>
            <person name="Chen C."/>
            <person name="Yan M."/>
            <person name="Daum C."/>
            <person name="Ng V."/>
            <person name="Clum A."/>
            <person name="Steindorff A."/>
            <person name="Ohm R.A."/>
            <person name="Martin F."/>
            <person name="Silar P."/>
            <person name="Natvig D.O."/>
            <person name="Lalanne C."/>
            <person name="Gautier V."/>
            <person name="Ament-Velasquez S.L."/>
            <person name="Kruys A."/>
            <person name="Hutchinson M.I."/>
            <person name="Powell A.J."/>
            <person name="Barry K."/>
            <person name="Miller A.N."/>
            <person name="Grigoriev I.V."/>
            <person name="Debuchy R."/>
            <person name="Gladieux P."/>
            <person name="Hiltunen Thoren M."/>
            <person name="Johannesson H."/>
        </authorList>
    </citation>
    <scope>NUCLEOTIDE SEQUENCE</scope>
    <source>
        <strain evidence="2">CBS 315.58</strain>
    </source>
</reference>
<comment type="caution">
    <text evidence="2">The sequence shown here is derived from an EMBL/GenBank/DDBJ whole genome shotgun (WGS) entry which is preliminary data.</text>
</comment>
<sequence>MSTTTTTHKSWSKTVTTKEDTTATTYTVSTDPALIPLPSLAAAFNDSDFIYWSKPLSHSQLQTLVQNSLCLGLYHDQELVGFARLITDRLTFAYLTDVYVLPSHQNRGLARFMMSCLDEIVSSWDEHLRRLLLFTRDEEAAKLYRQTLNAQDVRETGTGKLICMERVGGGNTFKEPNH</sequence>
<accession>A0AAN6XKG3</accession>
<dbReference type="AlphaFoldDB" id="A0AAN6XKG3"/>
<dbReference type="PANTHER" id="PTHR43233">
    <property type="entry name" value="FAMILY N-ACETYLTRANSFERASE, PUTATIVE (AFU_ORTHOLOGUE AFUA_6G03350)-RELATED"/>
    <property type="match status" value="1"/>
</dbReference>
<dbReference type="CDD" id="cd04301">
    <property type="entry name" value="NAT_SF"/>
    <property type="match status" value="1"/>
</dbReference>
<dbReference type="Pfam" id="PF00583">
    <property type="entry name" value="Acetyltransf_1"/>
    <property type="match status" value="1"/>
</dbReference>
<dbReference type="InterPro" id="IPR000182">
    <property type="entry name" value="GNAT_dom"/>
</dbReference>
<dbReference type="Proteomes" id="UP001303160">
    <property type="component" value="Unassembled WGS sequence"/>
</dbReference>
<evidence type="ECO:0000313" key="2">
    <source>
        <dbReference type="EMBL" id="KAK4200870.1"/>
    </source>
</evidence>
<gene>
    <name evidence="2" type="ORF">QBC40DRAFT_199735</name>
</gene>
<keyword evidence="3" id="KW-1185">Reference proteome</keyword>
<dbReference type="Gene3D" id="3.40.630.30">
    <property type="match status" value="1"/>
</dbReference>
<dbReference type="EMBL" id="MU863914">
    <property type="protein sequence ID" value="KAK4200870.1"/>
    <property type="molecule type" value="Genomic_DNA"/>
</dbReference>
<dbReference type="GO" id="GO:0016747">
    <property type="term" value="F:acyltransferase activity, transferring groups other than amino-acyl groups"/>
    <property type="evidence" value="ECO:0007669"/>
    <property type="project" value="InterPro"/>
</dbReference>
<dbReference type="PROSITE" id="PS51186">
    <property type="entry name" value="GNAT"/>
    <property type="match status" value="1"/>
</dbReference>
<evidence type="ECO:0000259" key="1">
    <source>
        <dbReference type="PROSITE" id="PS51186"/>
    </source>
</evidence>
<protein>
    <recommendedName>
        <fullName evidence="1">N-acetyltransferase domain-containing protein</fullName>
    </recommendedName>
</protein>
<feature type="domain" description="N-acetyltransferase" evidence="1">
    <location>
        <begin position="21"/>
        <end position="178"/>
    </location>
</feature>
<name>A0AAN6XKG3_9PEZI</name>
<dbReference type="PANTHER" id="PTHR43233:SF1">
    <property type="entry name" value="FAMILY N-ACETYLTRANSFERASE, PUTATIVE (AFU_ORTHOLOGUE AFUA_6G03350)-RELATED"/>
    <property type="match status" value="1"/>
</dbReference>
<dbReference type="SUPFAM" id="SSF55729">
    <property type="entry name" value="Acyl-CoA N-acyltransferases (Nat)"/>
    <property type="match status" value="1"/>
</dbReference>
<reference evidence="2" key="2">
    <citation type="submission" date="2023-05" db="EMBL/GenBank/DDBJ databases">
        <authorList>
            <consortium name="Lawrence Berkeley National Laboratory"/>
            <person name="Steindorff A."/>
            <person name="Hensen N."/>
            <person name="Bonometti L."/>
            <person name="Westerberg I."/>
            <person name="Brannstrom I.O."/>
            <person name="Guillou S."/>
            <person name="Cros-Aarteil S."/>
            <person name="Calhoun S."/>
            <person name="Haridas S."/>
            <person name="Kuo A."/>
            <person name="Mondo S."/>
            <person name="Pangilinan J."/>
            <person name="Riley R."/>
            <person name="Labutti K."/>
            <person name="Andreopoulos B."/>
            <person name="Lipzen A."/>
            <person name="Chen C."/>
            <person name="Yanf M."/>
            <person name="Daum C."/>
            <person name="Ng V."/>
            <person name="Clum A."/>
            <person name="Ohm R."/>
            <person name="Martin F."/>
            <person name="Silar P."/>
            <person name="Natvig D."/>
            <person name="Lalanne C."/>
            <person name="Gautier V."/>
            <person name="Ament-Velasquez S.L."/>
            <person name="Kruys A."/>
            <person name="Hutchinson M.I."/>
            <person name="Powell A.J."/>
            <person name="Barry K."/>
            <person name="Miller A.N."/>
            <person name="Grigoriev I.V."/>
            <person name="Debuchy R."/>
            <person name="Gladieux P."/>
            <person name="Thoren M.H."/>
            <person name="Johannesson H."/>
        </authorList>
    </citation>
    <scope>NUCLEOTIDE SEQUENCE</scope>
    <source>
        <strain evidence="2">CBS 315.58</strain>
    </source>
</reference>
<dbReference type="InterPro" id="IPR016181">
    <property type="entry name" value="Acyl_CoA_acyltransferase"/>
</dbReference>
<feature type="non-terminal residue" evidence="2">
    <location>
        <position position="178"/>
    </location>
</feature>
<organism evidence="2 3">
    <name type="scientific">Triangularia verruculosa</name>
    <dbReference type="NCBI Taxonomy" id="2587418"/>
    <lineage>
        <taxon>Eukaryota</taxon>
        <taxon>Fungi</taxon>
        <taxon>Dikarya</taxon>
        <taxon>Ascomycota</taxon>
        <taxon>Pezizomycotina</taxon>
        <taxon>Sordariomycetes</taxon>
        <taxon>Sordariomycetidae</taxon>
        <taxon>Sordariales</taxon>
        <taxon>Podosporaceae</taxon>
        <taxon>Triangularia</taxon>
    </lineage>
</organism>
<evidence type="ECO:0000313" key="3">
    <source>
        <dbReference type="Proteomes" id="UP001303160"/>
    </source>
</evidence>